<name>A0A919FB28_9ACTN</name>
<organism evidence="1 2">
    <name type="scientific">Kitasatospora indigofera</name>
    <dbReference type="NCBI Taxonomy" id="67307"/>
    <lineage>
        <taxon>Bacteria</taxon>
        <taxon>Bacillati</taxon>
        <taxon>Actinomycetota</taxon>
        <taxon>Actinomycetes</taxon>
        <taxon>Kitasatosporales</taxon>
        <taxon>Streptomycetaceae</taxon>
        <taxon>Kitasatospora</taxon>
    </lineage>
</organism>
<comment type="caution">
    <text evidence="1">The sequence shown here is derived from an EMBL/GenBank/DDBJ whole genome shotgun (WGS) entry which is preliminary data.</text>
</comment>
<sequence length="161" mass="17523">MPVPEALVERGVGAVKWSQPSRIEVEVRHGQAVTARRIRLLVVGEIAGLDALERGARMEHLVAKAGDKVSDLTGRLGARHVTAGGGVLSKFRATLANRCWLRANGWRVCIPPRGTGEADGLDREARVHDLHGGRQGPRFVVFGRWGGRRIQVWPKLSGSLC</sequence>
<reference evidence="1" key="1">
    <citation type="journal article" date="2014" name="Int. J. Syst. Evol. Microbiol.">
        <title>Complete genome sequence of Corynebacterium casei LMG S-19264T (=DSM 44701T), isolated from a smear-ripened cheese.</title>
        <authorList>
            <consortium name="US DOE Joint Genome Institute (JGI-PGF)"/>
            <person name="Walter F."/>
            <person name="Albersmeier A."/>
            <person name="Kalinowski J."/>
            <person name="Ruckert C."/>
        </authorList>
    </citation>
    <scope>NUCLEOTIDE SEQUENCE</scope>
    <source>
        <strain evidence="1">JCM 4646</strain>
    </source>
</reference>
<protein>
    <submittedName>
        <fullName evidence="1">Uncharacterized protein</fullName>
    </submittedName>
</protein>
<proteinExistence type="predicted"/>
<evidence type="ECO:0000313" key="1">
    <source>
        <dbReference type="EMBL" id="GHH59518.1"/>
    </source>
</evidence>
<gene>
    <name evidence="1" type="ORF">GCM10018781_02850</name>
</gene>
<dbReference type="AlphaFoldDB" id="A0A919FB28"/>
<evidence type="ECO:0000313" key="2">
    <source>
        <dbReference type="Proteomes" id="UP000617734"/>
    </source>
</evidence>
<dbReference type="EMBL" id="BNBO01000001">
    <property type="protein sequence ID" value="GHH59518.1"/>
    <property type="molecule type" value="Genomic_DNA"/>
</dbReference>
<accession>A0A919FB28</accession>
<reference evidence="1" key="2">
    <citation type="submission" date="2020-09" db="EMBL/GenBank/DDBJ databases">
        <authorList>
            <person name="Sun Q."/>
            <person name="Ohkuma M."/>
        </authorList>
    </citation>
    <scope>NUCLEOTIDE SEQUENCE</scope>
    <source>
        <strain evidence="1">JCM 4646</strain>
    </source>
</reference>
<dbReference type="Proteomes" id="UP000617734">
    <property type="component" value="Unassembled WGS sequence"/>
</dbReference>
<keyword evidence="2" id="KW-1185">Reference proteome</keyword>